<keyword evidence="5" id="KW-1185">Reference proteome</keyword>
<dbReference type="Proteomes" id="UP001589813">
    <property type="component" value="Unassembled WGS sequence"/>
</dbReference>
<sequence length="691" mass="78922">MQPITATTATDAPMVWRFGHFEFRPAQDLLLQLPDGAASKLEPKVAELLLLFVQQPGVVLSQELLQQSLWPNLVVEQNSLYQLLTKLRKLLNDASRQPRYIKTIPKKGYCFIAEVVMSTDMPATGAEPLPTLVVGRWSLTAWPRWQLYAAVLLLLAGIAGFRAVASFGSNQPVAAPQYEVRDVSYALGTEFDVDAHPDADLLAYIKDVYNLEITDKQGQVLYQQSFTERIVKPAWHDTQKLLAFWHFREDSCELQIRSATGAVSHIAEPVACLQAEKPVWQSAEELVLVLQQKQQQQRRRQAYLYRTATREWVPIPLPLQLGQQLVSAVKGWQGEVFYLVKDAQHQSLLLDISGQVKLRWPYPVWLIAFDPSQSVMVTNDNAKHTALLARAPDGRSYPVFTTAQGLFTSLGIDNRGVLYTGLEAWQVDIRDKDNLPIFSTSSIDYLPVSNRLGETAFMSRRSGVCEVYLHSQGRILQLSQYQGYDFVNFLEWRPDLSMLASNRDLDIVLYDRKNTLLQFASQAQTPLLNLGWVDNDRLFSFDGSMLRLYNLQGRLLQQQPLRADNLYFDAQQQRWLVHQQQGWYQFPAQELATPRPELLQALQPQQSHQMQNIRIRGNQLYWQSAWSKHDYIWRLTLDDTKQAEPQSVQLLKSGNLIWHFDVTPFGDLTIAQMDAVEGDIKRLKPVAATEK</sequence>
<feature type="DNA-binding region" description="OmpR/PhoB-type" evidence="2">
    <location>
        <begin position="13"/>
        <end position="113"/>
    </location>
</feature>
<name>A0ABV6BG36_9GAMM</name>
<accession>A0ABV6BG36</accession>
<dbReference type="SUPFAM" id="SSF46894">
    <property type="entry name" value="C-terminal effector domain of the bipartite response regulators"/>
    <property type="match status" value="1"/>
</dbReference>
<dbReference type="EMBL" id="JBHLXP010000004">
    <property type="protein sequence ID" value="MFC0049833.1"/>
    <property type="molecule type" value="Genomic_DNA"/>
</dbReference>
<dbReference type="SUPFAM" id="SSF82171">
    <property type="entry name" value="DPP6 N-terminal domain-like"/>
    <property type="match status" value="1"/>
</dbReference>
<dbReference type="InterPro" id="IPR036388">
    <property type="entry name" value="WH-like_DNA-bd_sf"/>
</dbReference>
<organism evidence="4 5">
    <name type="scientific">Rheinheimera tilapiae</name>
    <dbReference type="NCBI Taxonomy" id="875043"/>
    <lineage>
        <taxon>Bacteria</taxon>
        <taxon>Pseudomonadati</taxon>
        <taxon>Pseudomonadota</taxon>
        <taxon>Gammaproteobacteria</taxon>
        <taxon>Chromatiales</taxon>
        <taxon>Chromatiaceae</taxon>
        <taxon>Rheinheimera</taxon>
    </lineage>
</organism>
<evidence type="ECO:0000313" key="5">
    <source>
        <dbReference type="Proteomes" id="UP001589813"/>
    </source>
</evidence>
<proteinExistence type="predicted"/>
<evidence type="ECO:0000256" key="1">
    <source>
        <dbReference type="ARBA" id="ARBA00023125"/>
    </source>
</evidence>
<dbReference type="CDD" id="cd00383">
    <property type="entry name" value="trans_reg_C"/>
    <property type="match status" value="1"/>
</dbReference>
<dbReference type="RefSeq" id="WP_377246438.1">
    <property type="nucleotide sequence ID" value="NZ_JBHLXP010000004.1"/>
</dbReference>
<dbReference type="InterPro" id="IPR016032">
    <property type="entry name" value="Sig_transdc_resp-reg_C-effctor"/>
</dbReference>
<dbReference type="SMART" id="SM00862">
    <property type="entry name" value="Trans_reg_C"/>
    <property type="match status" value="1"/>
</dbReference>
<protein>
    <submittedName>
        <fullName evidence="4">Transcriptional regulator</fullName>
    </submittedName>
</protein>
<evidence type="ECO:0000259" key="3">
    <source>
        <dbReference type="PROSITE" id="PS51755"/>
    </source>
</evidence>
<evidence type="ECO:0000256" key="2">
    <source>
        <dbReference type="PROSITE-ProRule" id="PRU01091"/>
    </source>
</evidence>
<dbReference type="InterPro" id="IPR001867">
    <property type="entry name" value="OmpR/PhoB-type_DNA-bd"/>
</dbReference>
<gene>
    <name evidence="4" type="ORF">ACFFJP_16150</name>
</gene>
<dbReference type="Gene3D" id="1.10.10.10">
    <property type="entry name" value="Winged helix-like DNA-binding domain superfamily/Winged helix DNA-binding domain"/>
    <property type="match status" value="1"/>
</dbReference>
<evidence type="ECO:0000313" key="4">
    <source>
        <dbReference type="EMBL" id="MFC0049833.1"/>
    </source>
</evidence>
<dbReference type="PROSITE" id="PS51755">
    <property type="entry name" value="OMPR_PHOB"/>
    <property type="match status" value="1"/>
</dbReference>
<feature type="domain" description="OmpR/PhoB-type" evidence="3">
    <location>
        <begin position="13"/>
        <end position="113"/>
    </location>
</feature>
<reference evidence="4 5" key="1">
    <citation type="submission" date="2024-09" db="EMBL/GenBank/DDBJ databases">
        <authorList>
            <person name="Sun Q."/>
            <person name="Mori K."/>
        </authorList>
    </citation>
    <scope>NUCLEOTIDE SEQUENCE [LARGE SCALE GENOMIC DNA]</scope>
    <source>
        <strain evidence="4 5">KCTC 23315</strain>
    </source>
</reference>
<keyword evidence="1 2" id="KW-0238">DNA-binding</keyword>
<dbReference type="Pfam" id="PF00486">
    <property type="entry name" value="Trans_reg_C"/>
    <property type="match status" value="1"/>
</dbReference>
<comment type="caution">
    <text evidence="4">The sequence shown here is derived from an EMBL/GenBank/DDBJ whole genome shotgun (WGS) entry which is preliminary data.</text>
</comment>